<evidence type="ECO:0000256" key="1">
    <source>
        <dbReference type="SAM" id="MobiDB-lite"/>
    </source>
</evidence>
<name>A0A6A6RG31_9PEZI</name>
<feature type="region of interest" description="Disordered" evidence="1">
    <location>
        <begin position="1"/>
        <end position="96"/>
    </location>
</feature>
<sequence>MSSHHVSDASRSVAGTPVAAPRTPGGHQLPPFRLPTLAPLSTPIPEGSIWNTPRFDIGTPAPRLRSSRAGSTPPADQIQTPNAVASTTPTHMPYGWSSPIPEGSIWGTPRFGIGTVAATHNPPTPMPAARQNSLKPSGTYILDLPGFASKHPSLTTPHVDRITFHISENRGIYWGALTADDGTVEVSLKIERLPIAKRPTFSFTWCGHREASRALIGPACTGIFHFEGENDIMGHFKSLYDFRTEFTGRRNTTSTIPPLAAEKIEDHWTACHERLARITNIEEKYSEEQTKDELLASFVAGDDFINRVDLDCAEILPMLQQTRSYFLSTSHNISKPAFDAVKPQHLALQDLTLCRDQDGTMWGAFKIQNTKGVLNFDQFAHPLDPRLPHTYQFEWYGVETVGNTHTASQRSVRHGTGYITCENLGQSMIHGRFNPPDGAKLNSFSSSGGLADAGFWNASWQQPYDYYGYANDAKWNLLDDQTAGRRISRSLPSMKGEWAEIRALWGVGAGGPVGGAGSSSNVHEAVKASTVAARNAAAEALIDSWTYEEDSEGERPPAEPKGKKRAREGEEEEVEGEEEGRKKRKKEPRVRFAAGAVAQTATTTRKSGRKRTPSTRYGEK</sequence>
<dbReference type="AlphaFoldDB" id="A0A6A6RG31"/>
<dbReference type="OrthoDB" id="10375890at2759"/>
<reference evidence="2" key="1">
    <citation type="journal article" date="2020" name="Stud. Mycol.">
        <title>101 Dothideomycetes genomes: a test case for predicting lifestyles and emergence of pathogens.</title>
        <authorList>
            <person name="Haridas S."/>
            <person name="Albert R."/>
            <person name="Binder M."/>
            <person name="Bloem J."/>
            <person name="Labutti K."/>
            <person name="Salamov A."/>
            <person name="Andreopoulos B."/>
            <person name="Baker S."/>
            <person name="Barry K."/>
            <person name="Bills G."/>
            <person name="Bluhm B."/>
            <person name="Cannon C."/>
            <person name="Castanera R."/>
            <person name="Culley D."/>
            <person name="Daum C."/>
            <person name="Ezra D."/>
            <person name="Gonzalez J."/>
            <person name="Henrissat B."/>
            <person name="Kuo A."/>
            <person name="Liang C."/>
            <person name="Lipzen A."/>
            <person name="Lutzoni F."/>
            <person name="Magnuson J."/>
            <person name="Mondo S."/>
            <person name="Nolan M."/>
            <person name="Ohm R."/>
            <person name="Pangilinan J."/>
            <person name="Park H.-J."/>
            <person name="Ramirez L."/>
            <person name="Alfaro M."/>
            <person name="Sun H."/>
            <person name="Tritt A."/>
            <person name="Yoshinaga Y."/>
            <person name="Zwiers L.-H."/>
            <person name="Turgeon B."/>
            <person name="Goodwin S."/>
            <person name="Spatafora J."/>
            <person name="Crous P."/>
            <person name="Grigoriev I."/>
        </authorList>
    </citation>
    <scope>NUCLEOTIDE SEQUENCE</scope>
    <source>
        <strain evidence="2">CBS 269.34</strain>
    </source>
</reference>
<protein>
    <submittedName>
        <fullName evidence="2">Uncharacterized protein</fullName>
    </submittedName>
</protein>
<feature type="compositionally biased region" description="Acidic residues" evidence="1">
    <location>
        <begin position="569"/>
        <end position="578"/>
    </location>
</feature>
<feature type="compositionally biased region" description="Polar residues" evidence="1">
    <location>
        <begin position="77"/>
        <end position="90"/>
    </location>
</feature>
<feature type="compositionally biased region" description="Low complexity" evidence="1">
    <location>
        <begin position="591"/>
        <end position="604"/>
    </location>
</feature>
<dbReference type="EMBL" id="MU004181">
    <property type="protein sequence ID" value="KAF2503312.1"/>
    <property type="molecule type" value="Genomic_DNA"/>
</dbReference>
<accession>A0A6A6RG31</accession>
<gene>
    <name evidence="2" type="ORF">BU16DRAFT_555317</name>
</gene>
<organism evidence="2 3">
    <name type="scientific">Lophium mytilinum</name>
    <dbReference type="NCBI Taxonomy" id="390894"/>
    <lineage>
        <taxon>Eukaryota</taxon>
        <taxon>Fungi</taxon>
        <taxon>Dikarya</taxon>
        <taxon>Ascomycota</taxon>
        <taxon>Pezizomycotina</taxon>
        <taxon>Dothideomycetes</taxon>
        <taxon>Pleosporomycetidae</taxon>
        <taxon>Mytilinidiales</taxon>
        <taxon>Mytilinidiaceae</taxon>
        <taxon>Lophium</taxon>
    </lineage>
</organism>
<evidence type="ECO:0000313" key="3">
    <source>
        <dbReference type="Proteomes" id="UP000799750"/>
    </source>
</evidence>
<dbReference type="Proteomes" id="UP000799750">
    <property type="component" value="Unassembled WGS sequence"/>
</dbReference>
<feature type="region of interest" description="Disordered" evidence="1">
    <location>
        <begin position="544"/>
        <end position="620"/>
    </location>
</feature>
<keyword evidence="3" id="KW-1185">Reference proteome</keyword>
<evidence type="ECO:0000313" key="2">
    <source>
        <dbReference type="EMBL" id="KAF2503312.1"/>
    </source>
</evidence>
<proteinExistence type="predicted"/>